<feature type="compositionally biased region" description="Low complexity" evidence="3">
    <location>
        <begin position="29"/>
        <end position="39"/>
    </location>
</feature>
<gene>
    <name evidence="5" type="ORF">GOP47_0021532</name>
</gene>
<name>A0A9D4U8C0_ADICA</name>
<dbReference type="InterPro" id="IPR009057">
    <property type="entry name" value="Homeodomain-like_sf"/>
</dbReference>
<evidence type="ECO:0000256" key="2">
    <source>
        <dbReference type="ARBA" id="ARBA00023242"/>
    </source>
</evidence>
<dbReference type="GO" id="GO:0005634">
    <property type="term" value="C:nucleus"/>
    <property type="evidence" value="ECO:0007669"/>
    <property type="project" value="TreeGrafter"/>
</dbReference>
<dbReference type="Pfam" id="PF00249">
    <property type="entry name" value="Myb_DNA-binding"/>
    <property type="match status" value="1"/>
</dbReference>
<feature type="compositionally biased region" description="Basic and acidic residues" evidence="3">
    <location>
        <begin position="1"/>
        <end position="10"/>
    </location>
</feature>
<dbReference type="InterPro" id="IPR017884">
    <property type="entry name" value="SANT_dom"/>
</dbReference>
<dbReference type="InterPro" id="IPR055315">
    <property type="entry name" value="Cramped-like"/>
</dbReference>
<evidence type="ECO:0000313" key="5">
    <source>
        <dbReference type="EMBL" id="KAI5062985.1"/>
    </source>
</evidence>
<comment type="caution">
    <text evidence="5">The sequence shown here is derived from an EMBL/GenBank/DDBJ whole genome shotgun (WGS) entry which is preliminary data.</text>
</comment>
<dbReference type="Gene3D" id="1.10.10.60">
    <property type="entry name" value="Homeodomain-like"/>
    <property type="match status" value="1"/>
</dbReference>
<keyword evidence="6" id="KW-1185">Reference proteome</keyword>
<dbReference type="SUPFAM" id="SSF46689">
    <property type="entry name" value="Homeodomain-like"/>
    <property type="match status" value="1"/>
</dbReference>
<feature type="region of interest" description="Disordered" evidence="3">
    <location>
        <begin position="209"/>
        <end position="234"/>
    </location>
</feature>
<proteinExistence type="predicted"/>
<evidence type="ECO:0000313" key="6">
    <source>
        <dbReference type="Proteomes" id="UP000886520"/>
    </source>
</evidence>
<feature type="domain" description="SANT" evidence="4">
    <location>
        <begin position="56"/>
        <end position="104"/>
    </location>
</feature>
<dbReference type="PANTHER" id="PTHR21677">
    <property type="entry name" value="CRAMPED PROTEIN"/>
    <property type="match status" value="1"/>
</dbReference>
<keyword evidence="2" id="KW-0539">Nucleus</keyword>
<dbReference type="FunFam" id="1.10.10.60:FF:000287">
    <property type="entry name" value="TSL-kinase interacting protein 1"/>
    <property type="match status" value="1"/>
</dbReference>
<sequence length="797" mass="86959">MLSTAAKEESSSAVPSPTTPSPPPPPPTASVAATSTSVAVDDKVTAPGKKVTRQWEAWTHEEEENFFVALRHVGKNFDKITSKVQSKNKDQVRHYYYRVIRRINKLLGPGFSLDAKNTKDANSAMLRWWSLLEKQSCASSKLHLKPRRFKTFVTALEHQLLKDRVKADKQKRPSRAVSVVVTPVAKKSTTSAQEAAKAFVTDDSGNSKLITGKNRNYKRQEPSQASKRRKKGSDSCVSAAAIKRWEKAASAGVSLVAEAAEQVEREAFQQLGQVEANVKESKLSSQQVSRESVSLVSAQVDAMEGRLEDGKLRLQLYPVDETTRKFMEQDGLNPFLQLTLKPRKPISSVVRHLIQKWGRSSAAMGEFYLFPFNAQSENISSCKSWSLHDANVSAGDVFSCLGNPSVFRLRYGWFSSCILQSPLEDCLRAEGGLQTSATTNGPIRPSSYALPCLPCCENSGILRGSDIHSQANEAVHNEQPFPEPLESRDKQLSSLSTVAVAHLHQAVSVSPEKSISCVNRVDALVPMDVRTNINAFGQGSVDCSVNGGKAIADAGVHKVQESGDNLGSCSWLYEGSNDSFIQRIWAVQDSPGAVPLLPSDIDWADTLTNISVGEFLNEVSQAGHLTSGLASLQALQPIQSLDSFDAAVAAQGADISGTESKLMQNPETPAWDGEETCDAFAFQRLVSQRRTVHPVLHSIEPPSSIQTLRDPDGIGASLVDCGSLEAWKQSFNHAEPSFPEELKYNSNSRFSSQQLEHMVNGNSSQDFTWAHIQAISSSKDDLFLAKTKGTDATLEAN</sequence>
<keyword evidence="1" id="KW-0238">DNA-binding</keyword>
<accession>A0A9D4U8C0</accession>
<dbReference type="EMBL" id="JABFUD020000021">
    <property type="protein sequence ID" value="KAI5062985.1"/>
    <property type="molecule type" value="Genomic_DNA"/>
</dbReference>
<protein>
    <recommendedName>
        <fullName evidence="4">SANT domain-containing protein</fullName>
    </recommendedName>
</protein>
<dbReference type="PROSITE" id="PS51293">
    <property type="entry name" value="SANT"/>
    <property type="match status" value="1"/>
</dbReference>
<feature type="non-terminal residue" evidence="5">
    <location>
        <position position="797"/>
    </location>
</feature>
<evidence type="ECO:0000256" key="3">
    <source>
        <dbReference type="SAM" id="MobiDB-lite"/>
    </source>
</evidence>
<dbReference type="PANTHER" id="PTHR21677:SF1">
    <property type="entry name" value="PROTEIN CRAMPED-LIKE"/>
    <property type="match status" value="1"/>
</dbReference>
<evidence type="ECO:0000256" key="1">
    <source>
        <dbReference type="ARBA" id="ARBA00023125"/>
    </source>
</evidence>
<reference evidence="5" key="1">
    <citation type="submission" date="2021-01" db="EMBL/GenBank/DDBJ databases">
        <title>Adiantum capillus-veneris genome.</title>
        <authorList>
            <person name="Fang Y."/>
            <person name="Liao Q."/>
        </authorList>
    </citation>
    <scope>NUCLEOTIDE SEQUENCE</scope>
    <source>
        <strain evidence="5">H3</strain>
        <tissue evidence="5">Leaf</tissue>
    </source>
</reference>
<dbReference type="GO" id="GO:0003677">
    <property type="term" value="F:DNA binding"/>
    <property type="evidence" value="ECO:0007669"/>
    <property type="project" value="UniProtKB-KW"/>
</dbReference>
<dbReference type="CDD" id="cd00167">
    <property type="entry name" value="SANT"/>
    <property type="match status" value="1"/>
</dbReference>
<evidence type="ECO:0000259" key="4">
    <source>
        <dbReference type="PROSITE" id="PS51293"/>
    </source>
</evidence>
<dbReference type="InterPro" id="IPR001005">
    <property type="entry name" value="SANT/Myb"/>
</dbReference>
<dbReference type="AlphaFoldDB" id="A0A9D4U8C0"/>
<feature type="compositionally biased region" description="Pro residues" evidence="3">
    <location>
        <begin position="17"/>
        <end position="28"/>
    </location>
</feature>
<dbReference type="GO" id="GO:0007389">
    <property type="term" value="P:pattern specification process"/>
    <property type="evidence" value="ECO:0007669"/>
    <property type="project" value="TreeGrafter"/>
</dbReference>
<dbReference type="GO" id="GO:0003682">
    <property type="term" value="F:chromatin binding"/>
    <property type="evidence" value="ECO:0007669"/>
    <property type="project" value="InterPro"/>
</dbReference>
<organism evidence="5 6">
    <name type="scientific">Adiantum capillus-veneris</name>
    <name type="common">Maidenhair fern</name>
    <dbReference type="NCBI Taxonomy" id="13818"/>
    <lineage>
        <taxon>Eukaryota</taxon>
        <taxon>Viridiplantae</taxon>
        <taxon>Streptophyta</taxon>
        <taxon>Embryophyta</taxon>
        <taxon>Tracheophyta</taxon>
        <taxon>Polypodiopsida</taxon>
        <taxon>Polypodiidae</taxon>
        <taxon>Polypodiales</taxon>
        <taxon>Pteridineae</taxon>
        <taxon>Pteridaceae</taxon>
        <taxon>Vittarioideae</taxon>
        <taxon>Adiantum</taxon>
    </lineage>
</organism>
<dbReference type="SMART" id="SM00717">
    <property type="entry name" value="SANT"/>
    <property type="match status" value="1"/>
</dbReference>
<dbReference type="OrthoDB" id="515799at2759"/>
<feature type="region of interest" description="Disordered" evidence="3">
    <location>
        <begin position="1"/>
        <end position="46"/>
    </location>
</feature>
<dbReference type="Proteomes" id="UP000886520">
    <property type="component" value="Chromosome 21"/>
</dbReference>